<gene>
    <name evidence="1" type="ORF">KOR42_00950</name>
</gene>
<reference evidence="1 2" key="1">
    <citation type="submission" date="2019-02" db="EMBL/GenBank/DDBJ databases">
        <title>Deep-cultivation of Planctomycetes and their phenomic and genomic characterization uncovers novel biology.</title>
        <authorList>
            <person name="Wiegand S."/>
            <person name="Jogler M."/>
            <person name="Boedeker C."/>
            <person name="Pinto D."/>
            <person name="Vollmers J."/>
            <person name="Rivas-Marin E."/>
            <person name="Kohn T."/>
            <person name="Peeters S.H."/>
            <person name="Heuer A."/>
            <person name="Rast P."/>
            <person name="Oberbeckmann S."/>
            <person name="Bunk B."/>
            <person name="Jeske O."/>
            <person name="Meyerdierks A."/>
            <person name="Storesund J.E."/>
            <person name="Kallscheuer N."/>
            <person name="Luecker S."/>
            <person name="Lage O.M."/>
            <person name="Pohl T."/>
            <person name="Merkel B.J."/>
            <person name="Hornburger P."/>
            <person name="Mueller R.-W."/>
            <person name="Bruemmer F."/>
            <person name="Labrenz M."/>
            <person name="Spormann A.M."/>
            <person name="Op Den Camp H."/>
            <person name="Overmann J."/>
            <person name="Amann R."/>
            <person name="Jetten M.S.M."/>
            <person name="Mascher T."/>
            <person name="Medema M.H."/>
            <person name="Devos D.P."/>
            <person name="Kaster A.-K."/>
            <person name="Ovreas L."/>
            <person name="Rohde M."/>
            <person name="Galperin M.Y."/>
            <person name="Jogler C."/>
        </authorList>
    </citation>
    <scope>NUCLEOTIDE SEQUENCE [LARGE SCALE GENOMIC DNA]</scope>
    <source>
        <strain evidence="1 2">KOR42</strain>
    </source>
</reference>
<proteinExistence type="predicted"/>
<dbReference type="AlphaFoldDB" id="A0A5C5X381"/>
<comment type="caution">
    <text evidence="1">The sequence shown here is derived from an EMBL/GenBank/DDBJ whole genome shotgun (WGS) entry which is preliminary data.</text>
</comment>
<dbReference type="SUPFAM" id="SSF52540">
    <property type="entry name" value="P-loop containing nucleoside triphosphate hydrolases"/>
    <property type="match status" value="1"/>
</dbReference>
<organism evidence="1 2">
    <name type="scientific">Thalassoglobus neptunius</name>
    <dbReference type="NCBI Taxonomy" id="1938619"/>
    <lineage>
        <taxon>Bacteria</taxon>
        <taxon>Pseudomonadati</taxon>
        <taxon>Planctomycetota</taxon>
        <taxon>Planctomycetia</taxon>
        <taxon>Planctomycetales</taxon>
        <taxon>Planctomycetaceae</taxon>
        <taxon>Thalassoglobus</taxon>
    </lineage>
</organism>
<dbReference type="Gene3D" id="3.40.50.300">
    <property type="entry name" value="P-loop containing nucleotide triphosphate hydrolases"/>
    <property type="match status" value="1"/>
</dbReference>
<evidence type="ECO:0000313" key="1">
    <source>
        <dbReference type="EMBL" id="TWT56741.1"/>
    </source>
</evidence>
<dbReference type="Proteomes" id="UP000317243">
    <property type="component" value="Unassembled WGS sequence"/>
</dbReference>
<keyword evidence="2" id="KW-1185">Reference proteome</keyword>
<dbReference type="InterPro" id="IPR027417">
    <property type="entry name" value="P-loop_NTPase"/>
</dbReference>
<name>A0A5C5X381_9PLAN</name>
<accession>A0A5C5X381</accession>
<protein>
    <submittedName>
        <fullName evidence="1">Uncharacterized protein</fullName>
    </submittedName>
</protein>
<dbReference type="EMBL" id="SIHI01000001">
    <property type="protein sequence ID" value="TWT56741.1"/>
    <property type="molecule type" value="Genomic_DNA"/>
</dbReference>
<sequence>MNTTLQQLRQKLVSLQRNPSVLPRSASRSFQIDQQFFKELPPGTVVEWISENGAGAGSLVFQLIRPLLHQRNMELVVVDPRQEFHPTGLFGNGGTFDRMLILRPHRKDVPWTYEQVLRSTAGVLAIGPLERVLPSTYRRFKLAAEHGGGIAMFLRPSKYRHEPSWADYRIQITPQPGPRQAPLTRALQMELLHVRGGRTSHQPSQVIIHDDASVVRVDSQLAHPASLDRSA</sequence>
<evidence type="ECO:0000313" key="2">
    <source>
        <dbReference type="Proteomes" id="UP000317243"/>
    </source>
</evidence>